<reference evidence="5 6" key="1">
    <citation type="journal article" date="2004" name="Int. J. Syst. Evol. Microbiol.">
        <title>Kaistella koreensis gen. nov., sp. nov., a novel member of the Chryseobacterium-Bergeyella-Riemerella branch.</title>
        <authorList>
            <person name="Kim M.K."/>
            <person name="Im W.T."/>
            <person name="Shin Y.K."/>
            <person name="Lim J.H."/>
            <person name="Kim S.H."/>
            <person name="Lee B.C."/>
            <person name="Park M.Y."/>
            <person name="Lee K.Y."/>
            <person name="Lee S.T."/>
        </authorList>
    </citation>
    <scope>NUCLEOTIDE SEQUENCE [LARGE SCALE GENOMIC DNA]</scope>
    <source>
        <strain evidence="5 6">CCUG 49689</strain>
    </source>
</reference>
<dbReference type="InterPro" id="IPR003959">
    <property type="entry name" value="ATPase_AAA_core"/>
</dbReference>
<evidence type="ECO:0000259" key="4">
    <source>
        <dbReference type="Pfam" id="PF00004"/>
    </source>
</evidence>
<dbReference type="PATRIC" id="fig|1304281.5.peg.124"/>
<comment type="caution">
    <text evidence="5">The sequence shown here is derived from an EMBL/GenBank/DDBJ whole genome shotgun (WGS) entry which is preliminary data.</text>
</comment>
<feature type="domain" description="ATPase AAA-type core" evidence="4">
    <location>
        <begin position="166"/>
        <end position="294"/>
    </location>
</feature>
<dbReference type="EMBL" id="LFNG01000001">
    <property type="protein sequence ID" value="KMQ72755.1"/>
    <property type="molecule type" value="Genomic_DNA"/>
</dbReference>
<dbReference type="Gene3D" id="3.40.50.300">
    <property type="entry name" value="P-loop containing nucleotide triphosphate hydrolases"/>
    <property type="match status" value="1"/>
</dbReference>
<evidence type="ECO:0000256" key="3">
    <source>
        <dbReference type="SAM" id="Coils"/>
    </source>
</evidence>
<accession>A0A0J7LV46</accession>
<dbReference type="STRING" id="1304281.ACM44_00575"/>
<evidence type="ECO:0000313" key="5">
    <source>
        <dbReference type="EMBL" id="KMQ72755.1"/>
    </source>
</evidence>
<dbReference type="GO" id="GO:0005524">
    <property type="term" value="F:ATP binding"/>
    <property type="evidence" value="ECO:0007669"/>
    <property type="project" value="UniProtKB-KW"/>
</dbReference>
<feature type="coiled-coil region" evidence="3">
    <location>
        <begin position="405"/>
        <end position="432"/>
    </location>
</feature>
<dbReference type="GO" id="GO:0016887">
    <property type="term" value="F:ATP hydrolysis activity"/>
    <property type="evidence" value="ECO:0007669"/>
    <property type="project" value="InterPro"/>
</dbReference>
<keyword evidence="1" id="KW-0547">Nucleotide-binding</keyword>
<dbReference type="AlphaFoldDB" id="A0A0J7LV46"/>
<dbReference type="InterPro" id="IPR027417">
    <property type="entry name" value="P-loop_NTPase"/>
</dbReference>
<dbReference type="Proteomes" id="UP000035900">
    <property type="component" value="Unassembled WGS sequence"/>
</dbReference>
<proteinExistence type="predicted"/>
<sequence length="448" mass="51998">MKLADLAKELHISTESFIKFITDFDLELSECITTNFDVKDDFVRFARENISFLQKYEKDLKADKSVEDIAENIHQPAEKIVEIIKKEKPKLFDNGLYKSSISSFGIDHKLGGNYQFVYDYFGKKTSLKERDFIGYRDLFFYISQELQPFINSTHLSEWGLHRPAGIVLYGPPGSGKIFWAYKIAEIIGYQFKEVKKHYLGSSFVDGNKSRFNEFLVNMLKEEKVLLFMEDFDSIMGIPHDEQSAAECDEETKDIILHYIGHFEAEDLLMVGSANSIIEIDREVLAPGRFDVLIPIFPPNLHERCEMILFHMMDHLTEDSVLMKILTKNQADHLPFWNEIASKMKTFSNTMIIDFTQSLKKRIRNIYLNDQSEDIVIDAHILEAALRDASAKLTEEYLNQVDQFLQDAAINNYDEFQHRIEGLKNELEDYKVVEAPTKTIGFTHNDEEK</sequence>
<organism evidence="5 6">
    <name type="scientific">Chryseobacterium koreense CCUG 49689</name>
    <dbReference type="NCBI Taxonomy" id="1304281"/>
    <lineage>
        <taxon>Bacteria</taxon>
        <taxon>Pseudomonadati</taxon>
        <taxon>Bacteroidota</taxon>
        <taxon>Flavobacteriia</taxon>
        <taxon>Flavobacteriales</taxon>
        <taxon>Weeksellaceae</taxon>
        <taxon>Chryseobacterium group</taxon>
        <taxon>Chryseobacterium</taxon>
    </lineage>
</organism>
<dbReference type="SUPFAM" id="SSF52540">
    <property type="entry name" value="P-loop containing nucleoside triphosphate hydrolases"/>
    <property type="match status" value="1"/>
</dbReference>
<keyword evidence="3" id="KW-0175">Coiled coil</keyword>
<dbReference type="RefSeq" id="WP_048498284.1">
    <property type="nucleotide sequence ID" value="NZ_LFNG01000001.1"/>
</dbReference>
<dbReference type="OrthoDB" id="1267583at2"/>
<name>A0A0J7LV46_9FLAO</name>
<dbReference type="PANTHER" id="PTHR23073">
    <property type="entry name" value="26S PROTEASOME REGULATORY SUBUNIT"/>
    <property type="match status" value="1"/>
</dbReference>
<evidence type="ECO:0000256" key="2">
    <source>
        <dbReference type="ARBA" id="ARBA00022840"/>
    </source>
</evidence>
<evidence type="ECO:0000256" key="1">
    <source>
        <dbReference type="ARBA" id="ARBA00022741"/>
    </source>
</evidence>
<dbReference type="InterPro" id="IPR050221">
    <property type="entry name" value="26S_Proteasome_ATPase"/>
</dbReference>
<dbReference type="Pfam" id="PF00004">
    <property type="entry name" value="AAA"/>
    <property type="match status" value="1"/>
</dbReference>
<protein>
    <submittedName>
        <fullName evidence="5">ATPase AAA</fullName>
    </submittedName>
</protein>
<keyword evidence="2" id="KW-0067">ATP-binding</keyword>
<gene>
    <name evidence="5" type="ORF">ACM44_00575</name>
</gene>
<keyword evidence="6" id="KW-1185">Reference proteome</keyword>
<evidence type="ECO:0000313" key="6">
    <source>
        <dbReference type="Proteomes" id="UP000035900"/>
    </source>
</evidence>